<organism evidence="3 4">
    <name type="scientific">Paenibacillus macquariensis</name>
    <dbReference type="NCBI Taxonomy" id="948756"/>
    <lineage>
        <taxon>Bacteria</taxon>
        <taxon>Bacillati</taxon>
        <taxon>Bacillota</taxon>
        <taxon>Bacilli</taxon>
        <taxon>Bacillales</taxon>
        <taxon>Paenibacillaceae</taxon>
        <taxon>Paenibacillus</taxon>
    </lineage>
</organism>
<feature type="transmembrane region" description="Helical" evidence="1">
    <location>
        <begin position="194"/>
        <end position="219"/>
    </location>
</feature>
<reference evidence="3 4" key="1">
    <citation type="submission" date="2017-01" db="EMBL/GenBank/DDBJ databases">
        <authorList>
            <person name="Varghese N."/>
            <person name="Submissions S."/>
        </authorList>
    </citation>
    <scope>NUCLEOTIDE SEQUENCE [LARGE SCALE GENOMIC DNA]</scope>
    <source>
        <strain evidence="3 4">ATCC 23464</strain>
    </source>
</reference>
<feature type="transmembrane region" description="Helical" evidence="1">
    <location>
        <begin position="100"/>
        <end position="117"/>
    </location>
</feature>
<keyword evidence="1" id="KW-0812">Transmembrane</keyword>
<feature type="transmembrane region" description="Helical" evidence="1">
    <location>
        <begin position="62"/>
        <end position="79"/>
    </location>
</feature>
<feature type="transmembrane region" description="Helical" evidence="1">
    <location>
        <begin position="35"/>
        <end position="56"/>
    </location>
</feature>
<dbReference type="PANTHER" id="PTHR19353:SF19">
    <property type="entry name" value="DELTA(5) FATTY ACID DESATURASE C-RELATED"/>
    <property type="match status" value="1"/>
</dbReference>
<sequence length="337" mass="40430">MDINHNVSTPRVLEKHRFSSEIIQKIRLLQQKNNWYNIFAIALDWLIIFSLIMIYYYIFTTIWMYIIAIIIIGSRMRGLDIMMHESSHNILFKNRKLNKWVACLFCAFPIMISYSAYCKGHMTHHKYLWSEEDPDLIRYRIFGLDQPPKNRMEFFLRHLIKPLFLFHVPRYILGMIKVTMYSKDELRFDGIIRNLYYLLIIASSIVFGFWQELILFWVVPFLTTLQIIKYWAEMAEHAGLENEQEIFATRNSFGNWFERVIIHPHQNSYHLVHHLFPAVPHYNIRKVHLVLMDDFEYQKAHHCAGFFKSLVPGFSSVIDDVQGRLPFWNHKNKPPVK</sequence>
<evidence type="ECO:0000313" key="3">
    <source>
        <dbReference type="EMBL" id="SIR17333.1"/>
    </source>
</evidence>
<dbReference type="PANTHER" id="PTHR19353">
    <property type="entry name" value="FATTY ACID DESATURASE 2"/>
    <property type="match status" value="1"/>
</dbReference>
<dbReference type="Pfam" id="PF00487">
    <property type="entry name" value="FA_desaturase"/>
    <property type="match status" value="1"/>
</dbReference>
<dbReference type="InterPro" id="IPR005804">
    <property type="entry name" value="FA_desaturase_dom"/>
</dbReference>
<dbReference type="RefSeq" id="WP_244555970.1">
    <property type="nucleotide sequence ID" value="NZ_FTNK01000008.1"/>
</dbReference>
<name>A0ABY1K2N8_9BACL</name>
<gene>
    <name evidence="3" type="ORF">SAMN05421578_10828</name>
</gene>
<protein>
    <submittedName>
        <fullName evidence="3">Fatty acid desaturase</fullName>
    </submittedName>
</protein>
<proteinExistence type="predicted"/>
<dbReference type="CDD" id="cd03510">
    <property type="entry name" value="Rhizobitoxine-FADS-like"/>
    <property type="match status" value="1"/>
</dbReference>
<evidence type="ECO:0000313" key="4">
    <source>
        <dbReference type="Proteomes" id="UP000186666"/>
    </source>
</evidence>
<keyword evidence="1" id="KW-0472">Membrane</keyword>
<keyword evidence="1" id="KW-1133">Transmembrane helix</keyword>
<dbReference type="EMBL" id="FTNK01000008">
    <property type="protein sequence ID" value="SIR17333.1"/>
    <property type="molecule type" value="Genomic_DNA"/>
</dbReference>
<evidence type="ECO:0000259" key="2">
    <source>
        <dbReference type="Pfam" id="PF00487"/>
    </source>
</evidence>
<evidence type="ECO:0000256" key="1">
    <source>
        <dbReference type="SAM" id="Phobius"/>
    </source>
</evidence>
<comment type="caution">
    <text evidence="3">The sequence shown here is derived from an EMBL/GenBank/DDBJ whole genome shotgun (WGS) entry which is preliminary data.</text>
</comment>
<feature type="domain" description="Fatty acid desaturase" evidence="2">
    <location>
        <begin position="62"/>
        <end position="302"/>
    </location>
</feature>
<keyword evidence="4" id="KW-1185">Reference proteome</keyword>
<accession>A0ABY1K2N8</accession>
<dbReference type="Proteomes" id="UP000186666">
    <property type="component" value="Unassembled WGS sequence"/>
</dbReference>
<dbReference type="InterPro" id="IPR012171">
    <property type="entry name" value="Fatty_acid_desaturase"/>
</dbReference>
<feature type="transmembrane region" description="Helical" evidence="1">
    <location>
        <begin position="154"/>
        <end position="173"/>
    </location>
</feature>